<gene>
    <name evidence="12" type="ORF">Prudu_146S000100</name>
</gene>
<dbReference type="InterPro" id="IPR004154">
    <property type="entry name" value="Anticodon-bd"/>
</dbReference>
<evidence type="ECO:0000256" key="2">
    <source>
        <dbReference type="ARBA" id="ARBA00008834"/>
    </source>
</evidence>
<comment type="similarity">
    <text evidence="2 9">Belongs to the glycosyl hydrolase 28 family.</text>
</comment>
<dbReference type="Gene3D" id="3.40.50.800">
    <property type="entry name" value="Anticodon-binding domain"/>
    <property type="match status" value="1"/>
</dbReference>
<evidence type="ECO:0000256" key="1">
    <source>
        <dbReference type="ARBA" id="ARBA00004191"/>
    </source>
</evidence>
<dbReference type="InterPro" id="IPR036621">
    <property type="entry name" value="Anticodon-bd_dom_sf"/>
</dbReference>
<reference evidence="12" key="1">
    <citation type="journal article" date="2019" name="Science">
        <title>Mutation of a bHLH transcription factor allowed almond domestication.</title>
        <authorList>
            <person name="Sanchez-Perez R."/>
            <person name="Pavan S."/>
            <person name="Mazzeo R."/>
            <person name="Moldovan C."/>
            <person name="Aiese Cigliano R."/>
            <person name="Del Cueto J."/>
            <person name="Ricciardi F."/>
            <person name="Lotti C."/>
            <person name="Ricciardi L."/>
            <person name="Dicenta F."/>
            <person name="Lopez-Marques R.L."/>
            <person name="Lindberg Moller B."/>
        </authorList>
    </citation>
    <scope>NUCLEOTIDE SEQUENCE</scope>
</reference>
<sequence>LDYCKEVTNKLKANGIRGELCHGERLPKLIRNSEMLKIPLMAVVGAKEVETGTVTVRSRFGGDLGTMAIDDFVSTIKSAIESRAESLKLATMQKDQGAIMSARRRLKVYLKLKLVIRKKPHMGSKFILGTTFFLFLISFSIKARAADFDIKKYGAKADGKTDDSQAINSAWKEACASTTPSTVVIAKGNYMAGPVKFQGPCKAPVSIRVEGTLQAPAEPEKLKSQDGWVVFRNIDGLTVSGGGTFDGQGSVARSKNDCAKTGKCNSLPINIRFTGLTNSHIQNITTLNSKLFHINVLNCKNLTLQHVIITAPGESLNTDGIHIGRSSNINITGAEIKTGDDCISLGDGSQQINIEKVKCGPGHGISIGSLGRYHDEQPVTGVTVRNCTISNTSNGVRVKTWPASPNGVASDLHFEDIIMENVKTSPVLIDQEYCPNGQCQAKIPSKVKISNVSFKNIRGTSADPVVVKLACSKGIPCQNVQISDIHLTYNGKNGAATSVCTNVKPTMTGQIFPPASCTAKAQSAALDVTSAKYGGKPGSDITQALEKAWTDACASTTPSKIVVPKGTFKFVGTTFKGPCKAAIEFQLQGTLQAPVDGSQLPKDDTWIGFDHVDGLTLSGGGTFDGQGAQSWKNNDCNKNRQCKSKHINLRFHVLTNSKILDVTSKDSKNFHVNLQKCEKVEINGFTISAPKESMNTDGIHIGRSTGINITDTTIGTGDDCISIGDGTKDLTVTNVACGPGHGIAIGSLGRYPEEEPVSGINIRKCTLTDTTNGVRIKTWPASPKDSTASDIHFEDITMVNVGNPILIDQEYCPWNECKKGVPSKVKISNVSFKNIKGTCTDPVAVKLVCSKGLPCENVELSDIDLKYTGDKGPITSVCSNVKPTMNRVAQPLACATGAAAA</sequence>
<dbReference type="GO" id="GO:0071555">
    <property type="term" value="P:cell wall organization"/>
    <property type="evidence" value="ECO:0007669"/>
    <property type="project" value="UniProtKB-KW"/>
</dbReference>
<evidence type="ECO:0000259" key="11">
    <source>
        <dbReference type="Pfam" id="PF03129"/>
    </source>
</evidence>
<evidence type="ECO:0000256" key="6">
    <source>
        <dbReference type="ARBA" id="ARBA00023295"/>
    </source>
</evidence>
<dbReference type="CDD" id="cd00860">
    <property type="entry name" value="ThrRS_anticodon"/>
    <property type="match status" value="1"/>
</dbReference>
<dbReference type="PROSITE" id="PS00502">
    <property type="entry name" value="POLYGALACTURONASE"/>
    <property type="match status" value="2"/>
</dbReference>
<dbReference type="Gene3D" id="2.160.20.10">
    <property type="entry name" value="Single-stranded right-handed beta-helix, Pectin lyase-like"/>
    <property type="match status" value="2"/>
</dbReference>
<name>A0A5H2XK46_PRUDU</name>
<feature type="active site" evidence="8">
    <location>
        <position position="363"/>
    </location>
</feature>
<evidence type="ECO:0000256" key="9">
    <source>
        <dbReference type="RuleBase" id="RU361169"/>
    </source>
</evidence>
<dbReference type="InterPro" id="IPR006626">
    <property type="entry name" value="PbH1"/>
</dbReference>
<evidence type="ECO:0000313" key="12">
    <source>
        <dbReference type="EMBL" id="BBN67654.1"/>
    </source>
</evidence>
<evidence type="ECO:0000256" key="7">
    <source>
        <dbReference type="ARBA" id="ARBA00023316"/>
    </source>
</evidence>
<dbReference type="SMART" id="SM00710">
    <property type="entry name" value="PbH1"/>
    <property type="match status" value="11"/>
</dbReference>
<protein>
    <submittedName>
        <fullName evidence="12">Pectin lyase-like superfamily protein</fullName>
    </submittedName>
</protein>
<keyword evidence="4" id="KW-0964">Secreted</keyword>
<dbReference type="Pfam" id="PF00295">
    <property type="entry name" value="Glyco_hydro_28"/>
    <property type="match status" value="2"/>
</dbReference>
<dbReference type="InterPro" id="IPR047246">
    <property type="entry name" value="ThrRS_anticodon"/>
</dbReference>
<dbReference type="GO" id="GO:0016829">
    <property type="term" value="F:lyase activity"/>
    <property type="evidence" value="ECO:0007669"/>
    <property type="project" value="UniProtKB-KW"/>
</dbReference>
<feature type="non-terminal residue" evidence="12">
    <location>
        <position position="1"/>
    </location>
</feature>
<dbReference type="InterPro" id="IPR000743">
    <property type="entry name" value="Glyco_hydro_28"/>
</dbReference>
<dbReference type="GO" id="GO:0005975">
    <property type="term" value="P:carbohydrate metabolic process"/>
    <property type="evidence" value="ECO:0007669"/>
    <property type="project" value="InterPro"/>
</dbReference>
<keyword evidence="10" id="KW-0472">Membrane</keyword>
<keyword evidence="10" id="KW-0812">Transmembrane</keyword>
<dbReference type="InterPro" id="IPR012334">
    <property type="entry name" value="Pectin_lyas_fold"/>
</dbReference>
<evidence type="ECO:0000256" key="8">
    <source>
        <dbReference type="PROSITE-ProRule" id="PRU10052"/>
    </source>
</evidence>
<comment type="subcellular location">
    <subcellularLocation>
        <location evidence="1">Secreted</location>
        <location evidence="1">Cell wall</location>
    </subcellularLocation>
</comment>
<dbReference type="PANTHER" id="PTHR31375">
    <property type="match status" value="1"/>
</dbReference>
<dbReference type="Pfam" id="PF03129">
    <property type="entry name" value="HGTP_anticodon"/>
    <property type="match status" value="1"/>
</dbReference>
<dbReference type="SUPFAM" id="SSF52954">
    <property type="entry name" value="Class II aaRS ABD-related"/>
    <property type="match status" value="1"/>
</dbReference>
<keyword evidence="10" id="KW-1133">Transmembrane helix</keyword>
<dbReference type="FunFam" id="2.160.20.10:FF:000004">
    <property type="entry name" value="Pectin lyase-like superfamily protein"/>
    <property type="match status" value="2"/>
</dbReference>
<feature type="transmembrane region" description="Helical" evidence="10">
    <location>
        <begin position="122"/>
        <end position="141"/>
    </location>
</feature>
<organism evidence="12">
    <name type="scientific">Prunus dulcis</name>
    <name type="common">Almond</name>
    <name type="synonym">Amygdalus dulcis</name>
    <dbReference type="NCBI Taxonomy" id="3755"/>
    <lineage>
        <taxon>Eukaryota</taxon>
        <taxon>Viridiplantae</taxon>
        <taxon>Streptophyta</taxon>
        <taxon>Embryophyta</taxon>
        <taxon>Tracheophyta</taxon>
        <taxon>Spermatophyta</taxon>
        <taxon>Magnoliopsida</taxon>
        <taxon>eudicotyledons</taxon>
        <taxon>Gunneridae</taxon>
        <taxon>Pentapetalae</taxon>
        <taxon>rosids</taxon>
        <taxon>fabids</taxon>
        <taxon>Rosales</taxon>
        <taxon>Rosaceae</taxon>
        <taxon>Amygdaloideae</taxon>
        <taxon>Amygdaleae</taxon>
        <taxon>Prunus</taxon>
    </lineage>
</organism>
<dbReference type="EMBL" id="AP020483">
    <property type="protein sequence ID" value="BBN67654.1"/>
    <property type="molecule type" value="Genomic_DNA"/>
</dbReference>
<dbReference type="GO" id="GO:0004650">
    <property type="term" value="F:polygalacturonase activity"/>
    <property type="evidence" value="ECO:0007669"/>
    <property type="project" value="InterPro"/>
</dbReference>
<evidence type="ECO:0000256" key="3">
    <source>
        <dbReference type="ARBA" id="ARBA00022512"/>
    </source>
</evidence>
<feature type="active site" evidence="8">
    <location>
        <position position="741"/>
    </location>
</feature>
<keyword evidence="3" id="KW-0134">Cell wall</keyword>
<keyword evidence="12" id="KW-0456">Lyase</keyword>
<keyword evidence="6 9" id="KW-0326">Glycosidase</keyword>
<evidence type="ECO:0000256" key="5">
    <source>
        <dbReference type="ARBA" id="ARBA00022801"/>
    </source>
</evidence>
<accession>A0A5H2XK46</accession>
<keyword evidence="5 9" id="KW-0378">Hydrolase</keyword>
<evidence type="ECO:0000256" key="10">
    <source>
        <dbReference type="SAM" id="Phobius"/>
    </source>
</evidence>
<dbReference type="InterPro" id="IPR011050">
    <property type="entry name" value="Pectin_lyase_fold/virulence"/>
</dbReference>
<feature type="domain" description="Anticodon-binding" evidence="11">
    <location>
        <begin position="2"/>
        <end position="78"/>
    </location>
</feature>
<dbReference type="SUPFAM" id="SSF51126">
    <property type="entry name" value="Pectin lyase-like"/>
    <property type="match status" value="2"/>
</dbReference>
<evidence type="ECO:0000256" key="4">
    <source>
        <dbReference type="ARBA" id="ARBA00022525"/>
    </source>
</evidence>
<dbReference type="AlphaFoldDB" id="A0A5H2XK46"/>
<proteinExistence type="inferred from homology"/>
<keyword evidence="7" id="KW-0961">Cell wall biogenesis/degradation</keyword>